<protein>
    <submittedName>
        <fullName evidence="2">Uncharacterized protein</fullName>
    </submittedName>
</protein>
<organism evidence="2 3">
    <name type="scientific">Massarina eburnea CBS 473.64</name>
    <dbReference type="NCBI Taxonomy" id="1395130"/>
    <lineage>
        <taxon>Eukaryota</taxon>
        <taxon>Fungi</taxon>
        <taxon>Dikarya</taxon>
        <taxon>Ascomycota</taxon>
        <taxon>Pezizomycotina</taxon>
        <taxon>Dothideomycetes</taxon>
        <taxon>Pleosporomycetidae</taxon>
        <taxon>Pleosporales</taxon>
        <taxon>Massarineae</taxon>
        <taxon>Massarinaceae</taxon>
        <taxon>Massarina</taxon>
    </lineage>
</organism>
<keyword evidence="1" id="KW-0812">Transmembrane</keyword>
<feature type="transmembrane region" description="Helical" evidence="1">
    <location>
        <begin position="44"/>
        <end position="63"/>
    </location>
</feature>
<sequence length="71" mass="7820">MPILHDIYLIYWSTPLRRNAAVLSILIGLGMGAVQLHYPAHSPATPFIWGLGFSVCYLLGRLIEGIGLNID</sequence>
<dbReference type="Proteomes" id="UP000799753">
    <property type="component" value="Unassembled WGS sequence"/>
</dbReference>
<feature type="transmembrane region" description="Helical" evidence="1">
    <location>
        <begin position="20"/>
        <end position="38"/>
    </location>
</feature>
<dbReference type="EMBL" id="MU006779">
    <property type="protein sequence ID" value="KAF2643640.1"/>
    <property type="molecule type" value="Genomic_DNA"/>
</dbReference>
<keyword evidence="1" id="KW-0472">Membrane</keyword>
<proteinExistence type="predicted"/>
<evidence type="ECO:0000313" key="3">
    <source>
        <dbReference type="Proteomes" id="UP000799753"/>
    </source>
</evidence>
<evidence type="ECO:0000313" key="2">
    <source>
        <dbReference type="EMBL" id="KAF2643640.1"/>
    </source>
</evidence>
<evidence type="ECO:0000256" key="1">
    <source>
        <dbReference type="SAM" id="Phobius"/>
    </source>
</evidence>
<name>A0A6A6S7S0_9PLEO</name>
<gene>
    <name evidence="2" type="ORF">P280DRAFT_514646</name>
</gene>
<reference evidence="2" key="1">
    <citation type="journal article" date="2020" name="Stud. Mycol.">
        <title>101 Dothideomycetes genomes: a test case for predicting lifestyles and emergence of pathogens.</title>
        <authorList>
            <person name="Haridas S."/>
            <person name="Albert R."/>
            <person name="Binder M."/>
            <person name="Bloem J."/>
            <person name="Labutti K."/>
            <person name="Salamov A."/>
            <person name="Andreopoulos B."/>
            <person name="Baker S."/>
            <person name="Barry K."/>
            <person name="Bills G."/>
            <person name="Bluhm B."/>
            <person name="Cannon C."/>
            <person name="Castanera R."/>
            <person name="Culley D."/>
            <person name="Daum C."/>
            <person name="Ezra D."/>
            <person name="Gonzalez J."/>
            <person name="Henrissat B."/>
            <person name="Kuo A."/>
            <person name="Liang C."/>
            <person name="Lipzen A."/>
            <person name="Lutzoni F."/>
            <person name="Magnuson J."/>
            <person name="Mondo S."/>
            <person name="Nolan M."/>
            <person name="Ohm R."/>
            <person name="Pangilinan J."/>
            <person name="Park H.-J."/>
            <person name="Ramirez L."/>
            <person name="Alfaro M."/>
            <person name="Sun H."/>
            <person name="Tritt A."/>
            <person name="Yoshinaga Y."/>
            <person name="Zwiers L.-H."/>
            <person name="Turgeon B."/>
            <person name="Goodwin S."/>
            <person name="Spatafora J."/>
            <person name="Crous P."/>
            <person name="Grigoriev I."/>
        </authorList>
    </citation>
    <scope>NUCLEOTIDE SEQUENCE</scope>
    <source>
        <strain evidence="2">CBS 473.64</strain>
    </source>
</reference>
<accession>A0A6A6S7S0</accession>
<keyword evidence="3" id="KW-1185">Reference proteome</keyword>
<keyword evidence="1" id="KW-1133">Transmembrane helix</keyword>
<dbReference type="AlphaFoldDB" id="A0A6A6S7S0"/>